<dbReference type="PANTHER" id="PTHR33175:SF2">
    <property type="entry name" value="INTEGRATION HOST FACTOR SUBUNIT ALPHA"/>
    <property type="match status" value="1"/>
</dbReference>
<evidence type="ECO:0000313" key="10">
    <source>
        <dbReference type="Proteomes" id="UP000425960"/>
    </source>
</evidence>
<dbReference type="PANTHER" id="PTHR33175">
    <property type="entry name" value="DNA-BINDING PROTEIN HU"/>
    <property type="match status" value="1"/>
</dbReference>
<dbReference type="GO" id="GO:0006355">
    <property type="term" value="P:regulation of DNA-templated transcription"/>
    <property type="evidence" value="ECO:0007669"/>
    <property type="project" value="InterPro"/>
</dbReference>
<dbReference type="GO" id="GO:0030527">
    <property type="term" value="F:structural constituent of chromatin"/>
    <property type="evidence" value="ECO:0007669"/>
    <property type="project" value="InterPro"/>
</dbReference>
<keyword evidence="3" id="KW-0810">Translation regulation</keyword>
<evidence type="ECO:0000256" key="5">
    <source>
        <dbReference type="ARBA" id="ARBA00023125"/>
    </source>
</evidence>
<sequence>MALTKQDIVERICEQLGFPRNRSIEIAENLLELIKSTLASGDDVLVSGFGKFCVRKKAKRKGRNPATGNDLMLRSRRVVTFKCSGQLRDKVNRKNNRKAK</sequence>
<keyword evidence="6" id="KW-0804">Transcription</keyword>
<evidence type="ECO:0000256" key="4">
    <source>
        <dbReference type="ARBA" id="ARBA00023015"/>
    </source>
</evidence>
<proteinExistence type="inferred from homology"/>
<organism evidence="9 10">
    <name type="scientific">Desulfosarcina ovata subsp. sediminis</name>
    <dbReference type="NCBI Taxonomy" id="885957"/>
    <lineage>
        <taxon>Bacteria</taxon>
        <taxon>Pseudomonadati</taxon>
        <taxon>Thermodesulfobacteriota</taxon>
        <taxon>Desulfobacteria</taxon>
        <taxon>Desulfobacterales</taxon>
        <taxon>Desulfosarcinaceae</taxon>
        <taxon>Desulfosarcina</taxon>
    </lineage>
</organism>
<reference evidence="9 10" key="1">
    <citation type="submission" date="2019-11" db="EMBL/GenBank/DDBJ databases">
        <title>Comparative genomics of hydrocarbon-degrading Desulfosarcina strains.</title>
        <authorList>
            <person name="Watanabe M."/>
            <person name="Kojima H."/>
            <person name="Fukui M."/>
        </authorList>
    </citation>
    <scope>NUCLEOTIDE SEQUENCE [LARGE SCALE GENOMIC DNA]</scope>
    <source>
        <strain evidence="9 10">28bB2T</strain>
    </source>
</reference>
<gene>
    <name evidence="9" type="primary">ihfA-1_1</name>
    <name evidence="9" type="ORF">DSCO28_03060</name>
</gene>
<evidence type="ECO:0000313" key="9">
    <source>
        <dbReference type="EMBL" id="BBO79740.1"/>
    </source>
</evidence>
<evidence type="ECO:0000256" key="2">
    <source>
        <dbReference type="ARBA" id="ARBA00018329"/>
    </source>
</evidence>
<keyword evidence="5" id="KW-0238">DNA-binding</keyword>
<dbReference type="Pfam" id="PF00216">
    <property type="entry name" value="Bac_DNA_binding"/>
    <property type="match status" value="1"/>
</dbReference>
<dbReference type="InterPro" id="IPR010992">
    <property type="entry name" value="IHF-like_DNA-bd_dom_sf"/>
</dbReference>
<dbReference type="GO" id="GO:0006310">
    <property type="term" value="P:DNA recombination"/>
    <property type="evidence" value="ECO:0007669"/>
    <property type="project" value="UniProtKB-KW"/>
</dbReference>
<name>A0A5K7ZMM7_9BACT</name>
<dbReference type="Proteomes" id="UP000425960">
    <property type="component" value="Chromosome"/>
</dbReference>
<dbReference type="KEGG" id="dov:DSCO28_03060"/>
<keyword evidence="4" id="KW-0805">Transcription regulation</keyword>
<dbReference type="RefSeq" id="WP_155320864.1">
    <property type="nucleotide sequence ID" value="NZ_AP021876.1"/>
</dbReference>
<evidence type="ECO:0000256" key="3">
    <source>
        <dbReference type="ARBA" id="ARBA00022845"/>
    </source>
</evidence>
<evidence type="ECO:0000256" key="8">
    <source>
        <dbReference type="RuleBase" id="RU003939"/>
    </source>
</evidence>
<dbReference type="PRINTS" id="PR01727">
    <property type="entry name" value="DNABINDINGHU"/>
</dbReference>
<dbReference type="InterPro" id="IPR000119">
    <property type="entry name" value="Hist_DNA-bd"/>
</dbReference>
<dbReference type="GO" id="GO:0009893">
    <property type="term" value="P:positive regulation of metabolic process"/>
    <property type="evidence" value="ECO:0007669"/>
    <property type="project" value="UniProtKB-ARBA"/>
</dbReference>
<protein>
    <recommendedName>
        <fullName evidence="2">Integration host factor subunit alpha</fullName>
    </recommendedName>
</protein>
<evidence type="ECO:0000256" key="7">
    <source>
        <dbReference type="ARBA" id="ARBA00023172"/>
    </source>
</evidence>
<dbReference type="SUPFAM" id="SSF47729">
    <property type="entry name" value="IHF-like DNA-binding proteins"/>
    <property type="match status" value="1"/>
</dbReference>
<comment type="similarity">
    <text evidence="1 8">Belongs to the bacterial histone-like protein family.</text>
</comment>
<dbReference type="GO" id="GO:0006417">
    <property type="term" value="P:regulation of translation"/>
    <property type="evidence" value="ECO:0007669"/>
    <property type="project" value="UniProtKB-KW"/>
</dbReference>
<accession>A0A5K7ZMM7</accession>
<dbReference type="GO" id="GO:0005829">
    <property type="term" value="C:cytosol"/>
    <property type="evidence" value="ECO:0007669"/>
    <property type="project" value="TreeGrafter"/>
</dbReference>
<dbReference type="EMBL" id="AP021876">
    <property type="protein sequence ID" value="BBO79740.1"/>
    <property type="molecule type" value="Genomic_DNA"/>
</dbReference>
<dbReference type="CDD" id="cd13835">
    <property type="entry name" value="IHF_A"/>
    <property type="match status" value="1"/>
</dbReference>
<dbReference type="InterPro" id="IPR020816">
    <property type="entry name" value="Histone-like_DNA-bd_CS"/>
</dbReference>
<keyword evidence="7" id="KW-0233">DNA recombination</keyword>
<dbReference type="SMART" id="SM00411">
    <property type="entry name" value="BHL"/>
    <property type="match status" value="1"/>
</dbReference>
<dbReference type="GO" id="GO:0003677">
    <property type="term" value="F:DNA binding"/>
    <property type="evidence" value="ECO:0007669"/>
    <property type="project" value="UniProtKB-KW"/>
</dbReference>
<evidence type="ECO:0000256" key="1">
    <source>
        <dbReference type="ARBA" id="ARBA00010529"/>
    </source>
</evidence>
<dbReference type="AlphaFoldDB" id="A0A5K7ZMM7"/>
<evidence type="ECO:0000256" key="6">
    <source>
        <dbReference type="ARBA" id="ARBA00023163"/>
    </source>
</evidence>
<dbReference type="PROSITE" id="PS00045">
    <property type="entry name" value="HISTONE_LIKE"/>
    <property type="match status" value="1"/>
</dbReference>
<dbReference type="InterPro" id="IPR005684">
    <property type="entry name" value="IHF_alpha"/>
</dbReference>
<dbReference type="Gene3D" id="4.10.520.10">
    <property type="entry name" value="IHF-like DNA-binding proteins"/>
    <property type="match status" value="1"/>
</dbReference>